<accession>A0AAW5SJP0</accession>
<dbReference type="RefSeq" id="WP_067387473.1">
    <property type="nucleotide sequence ID" value="NZ_BCTA01000013.1"/>
</dbReference>
<keyword evidence="4" id="KW-1185">Reference proteome</keyword>
<dbReference type="EMBL" id="BCTA01000013">
    <property type="protein sequence ID" value="GAT07671.1"/>
    <property type="molecule type" value="Genomic_DNA"/>
</dbReference>
<evidence type="ECO:0000313" key="5">
    <source>
        <dbReference type="Proteomes" id="UP001207528"/>
    </source>
</evidence>
<sequence>MTTPARHTPGETDSSPTASRGAPPTPVLAGTTVIYRGRRYTITEEPELINKAGCAWMVNSRGHENVIFIAVDDGRIVRAATRHEPWADVTTESASDTSDTALRADDGAVE</sequence>
<reference evidence="2 4" key="1">
    <citation type="journal article" date="2016" name="Genome Announc.">
        <title>Draft Genome Sequences of Five Rapidly Growing Mycobacterium Species, M. thermoresistibile, M. fortuitum subsp. acetamidolyticum, M. canariasense, M. brisbanense, and M. novocastrense.</title>
        <authorList>
            <person name="Katahira K."/>
            <person name="Ogura Y."/>
            <person name="Gotoh Y."/>
            <person name="Hayashi T."/>
        </authorList>
    </citation>
    <scope>NUCLEOTIDE SEQUENCE [LARGE SCALE GENOMIC DNA]</scope>
    <source>
        <strain evidence="2 4">JCM18114</strain>
    </source>
</reference>
<dbReference type="Proteomes" id="UP000069773">
    <property type="component" value="Unassembled WGS sequence"/>
</dbReference>
<name>A0AAW5SJP0_MYCNV</name>
<dbReference type="EMBL" id="JACKTI010000029">
    <property type="protein sequence ID" value="MCV7023682.1"/>
    <property type="molecule type" value="Genomic_DNA"/>
</dbReference>
<feature type="region of interest" description="Disordered" evidence="1">
    <location>
        <begin position="88"/>
        <end position="110"/>
    </location>
</feature>
<evidence type="ECO:0000313" key="2">
    <source>
        <dbReference type="EMBL" id="GAT07671.1"/>
    </source>
</evidence>
<protein>
    <submittedName>
        <fullName evidence="2">Acriflavin resistance protein / multidrug efflux system CmeDEF</fullName>
    </submittedName>
</protein>
<reference evidence="3" key="3">
    <citation type="journal article" date="2022" name="BMC Genomics">
        <title>Comparative genome analysis of mycobacteria focusing on tRNA and non-coding RNA.</title>
        <authorList>
            <person name="Behra P.R.K."/>
            <person name="Pettersson B.M.F."/>
            <person name="Ramesh M."/>
            <person name="Das S."/>
            <person name="Dasgupta S."/>
            <person name="Kirsebom L.A."/>
        </authorList>
    </citation>
    <scope>NUCLEOTIDE SEQUENCE</scope>
    <source>
        <strain evidence="3">DSM 44203</strain>
    </source>
</reference>
<feature type="region of interest" description="Disordered" evidence="1">
    <location>
        <begin position="1"/>
        <end position="29"/>
    </location>
</feature>
<comment type="caution">
    <text evidence="3">The sequence shown here is derived from an EMBL/GenBank/DDBJ whole genome shotgun (WGS) entry which is preliminary data.</text>
</comment>
<evidence type="ECO:0000313" key="4">
    <source>
        <dbReference type="Proteomes" id="UP000069773"/>
    </source>
</evidence>
<dbReference type="Proteomes" id="UP001207528">
    <property type="component" value="Unassembled WGS sequence"/>
</dbReference>
<evidence type="ECO:0000313" key="3">
    <source>
        <dbReference type="EMBL" id="MCV7023682.1"/>
    </source>
</evidence>
<feature type="compositionally biased region" description="Low complexity" evidence="1">
    <location>
        <begin position="88"/>
        <end position="101"/>
    </location>
</feature>
<organism evidence="3 5">
    <name type="scientific">Mycolicibacterium novocastrense</name>
    <name type="common">Mycobacterium novocastrense</name>
    <dbReference type="NCBI Taxonomy" id="59813"/>
    <lineage>
        <taxon>Bacteria</taxon>
        <taxon>Bacillati</taxon>
        <taxon>Actinomycetota</taxon>
        <taxon>Actinomycetes</taxon>
        <taxon>Mycobacteriales</taxon>
        <taxon>Mycobacteriaceae</taxon>
        <taxon>Mycolicibacterium</taxon>
    </lineage>
</organism>
<proteinExistence type="predicted"/>
<reference evidence="3" key="2">
    <citation type="submission" date="2020-07" db="EMBL/GenBank/DDBJ databases">
        <authorList>
            <person name="Pettersson B.M.F."/>
            <person name="Behra P.R.K."/>
            <person name="Ramesh M."/>
            <person name="Das S."/>
            <person name="Dasgupta S."/>
            <person name="Kirsebom L.A."/>
        </authorList>
    </citation>
    <scope>NUCLEOTIDE SEQUENCE</scope>
    <source>
        <strain evidence="3">DSM 44203</strain>
    </source>
</reference>
<dbReference type="AlphaFoldDB" id="A0AAW5SJP0"/>
<evidence type="ECO:0000256" key="1">
    <source>
        <dbReference type="SAM" id="MobiDB-lite"/>
    </source>
</evidence>
<feature type="compositionally biased region" description="Polar residues" evidence="1">
    <location>
        <begin position="1"/>
        <end position="18"/>
    </location>
</feature>
<gene>
    <name evidence="3" type="ORF">H7I77_10020</name>
    <name evidence="2" type="ORF">RMCN_0804</name>
</gene>